<feature type="region of interest" description="Disordered" evidence="1">
    <location>
        <begin position="1"/>
        <end position="65"/>
    </location>
</feature>
<accession>A0AAW1Y3X3</accession>
<gene>
    <name evidence="2" type="ORF">M0R45_009117</name>
</gene>
<dbReference type="AlphaFoldDB" id="A0AAW1Y3X3"/>
<dbReference type="EMBL" id="JBEDUW010000002">
    <property type="protein sequence ID" value="KAK9943512.1"/>
    <property type="molecule type" value="Genomic_DNA"/>
</dbReference>
<evidence type="ECO:0000256" key="1">
    <source>
        <dbReference type="SAM" id="MobiDB-lite"/>
    </source>
</evidence>
<proteinExistence type="predicted"/>
<feature type="compositionally biased region" description="Pro residues" evidence="1">
    <location>
        <begin position="1"/>
        <end position="12"/>
    </location>
</feature>
<feature type="compositionally biased region" description="Polar residues" evidence="1">
    <location>
        <begin position="13"/>
        <end position="24"/>
    </location>
</feature>
<organism evidence="2 3">
    <name type="scientific">Rubus argutus</name>
    <name type="common">Southern blackberry</name>
    <dbReference type="NCBI Taxonomy" id="59490"/>
    <lineage>
        <taxon>Eukaryota</taxon>
        <taxon>Viridiplantae</taxon>
        <taxon>Streptophyta</taxon>
        <taxon>Embryophyta</taxon>
        <taxon>Tracheophyta</taxon>
        <taxon>Spermatophyta</taxon>
        <taxon>Magnoliopsida</taxon>
        <taxon>eudicotyledons</taxon>
        <taxon>Gunneridae</taxon>
        <taxon>Pentapetalae</taxon>
        <taxon>rosids</taxon>
        <taxon>fabids</taxon>
        <taxon>Rosales</taxon>
        <taxon>Rosaceae</taxon>
        <taxon>Rosoideae</taxon>
        <taxon>Rosoideae incertae sedis</taxon>
        <taxon>Rubus</taxon>
    </lineage>
</organism>
<comment type="caution">
    <text evidence="2">The sequence shown here is derived from an EMBL/GenBank/DDBJ whole genome shotgun (WGS) entry which is preliminary data.</text>
</comment>
<evidence type="ECO:0000313" key="3">
    <source>
        <dbReference type="Proteomes" id="UP001457282"/>
    </source>
</evidence>
<keyword evidence="3" id="KW-1185">Reference proteome</keyword>
<evidence type="ECO:0000313" key="2">
    <source>
        <dbReference type="EMBL" id="KAK9943512.1"/>
    </source>
</evidence>
<protein>
    <submittedName>
        <fullName evidence="2">Uncharacterized protein</fullName>
    </submittedName>
</protein>
<reference evidence="2 3" key="1">
    <citation type="journal article" date="2023" name="G3 (Bethesda)">
        <title>A chromosome-length genome assembly and annotation of blackberry (Rubus argutus, cv. 'Hillquist').</title>
        <authorList>
            <person name="Bruna T."/>
            <person name="Aryal R."/>
            <person name="Dudchenko O."/>
            <person name="Sargent D.J."/>
            <person name="Mead D."/>
            <person name="Buti M."/>
            <person name="Cavallini A."/>
            <person name="Hytonen T."/>
            <person name="Andres J."/>
            <person name="Pham M."/>
            <person name="Weisz D."/>
            <person name="Mascagni F."/>
            <person name="Usai G."/>
            <person name="Natali L."/>
            <person name="Bassil N."/>
            <person name="Fernandez G.E."/>
            <person name="Lomsadze A."/>
            <person name="Armour M."/>
            <person name="Olukolu B."/>
            <person name="Poorten T."/>
            <person name="Britton C."/>
            <person name="Davik J."/>
            <person name="Ashrafi H."/>
            <person name="Aiden E.L."/>
            <person name="Borodovsky M."/>
            <person name="Worthington M."/>
        </authorList>
    </citation>
    <scope>NUCLEOTIDE SEQUENCE [LARGE SCALE GENOMIC DNA]</scope>
    <source>
        <strain evidence="2">PI 553951</strain>
    </source>
</reference>
<name>A0AAW1Y3X3_RUBAR</name>
<sequence>MFLQSPSPPPPHTKQSTSLSSASPSHIHPLLNHNLIPKHPTRAIPSHHITTTSTIHHHGEPARKQNHQFTTISMAKPYHFIAPNHLQASSSLQFQLQLTGNPTATFNHIKPRPIEPVLDSYAEPP</sequence>
<dbReference type="Proteomes" id="UP001457282">
    <property type="component" value="Unassembled WGS sequence"/>
</dbReference>